<feature type="compositionally biased region" description="Pro residues" evidence="1">
    <location>
        <begin position="127"/>
        <end position="136"/>
    </location>
</feature>
<name>A0A6S7IHT8_PARCT</name>
<proteinExistence type="predicted"/>
<sequence length="957" mass="109118">MASSNALSCTCILCFRIIEKAHERYLVSGKTKFDLKEALRQLPFVILESSPYICRQCCDKLRKRNNLISQEKIIVNELKETYERGRLKRRQLFAEEGPSTKRPCILSANSPTTSQTKATVERGRVDSPPPVLPEVPTPISHSTPVKSIAKEASETSVNVTVTWPSQTRQRELHSDLQSLGKMLVRGTYKQIANAAWGNLHIRKHLVFNILKNIDKECVDLCSKKNPSCLRSPSKEKMLNFSLENQRKEMEERAPLLFSILVAAGSTRTKREEKTWTPAVCMASSILLRNRSQCMNAIQLMLVTSPNHLYKKLEEYGVDHDEIIKSMVKNDAKWLVSRKEKDDSNDTSASVTDAKPSAGFKLTIDNVDYTQNVHYMTEEHQNNDKHYVSINATVNRVSANHLSDESTANGINQMENGKCIPNHFEQKAQRNNYIALVQRVIVEHVPCLGFGKDLLENHIPHMYTKETSQPTDSAFLGVIYESENDANGINKILHDLHKYVPFVGEGQEREYSSQPIVGDQLTVERAVNCHMSLCNGFTPEERLEGLHFEIADWHAGNKALSVAFSHLYSAASVGDKCTLYSDRNLINRRNVKNDVDSAVNAARRFFVIEVESRIVAAAMTELGIDEFDSTPENGPSTENWTTKEKKDYLCKLSSKIVDKYIVDEEKHKKIIATVEHLEEKQLQRLKDKTANGRYKCRFPGCEKTFSNDGKWRMVHERAHDPPVCIEEQPMLAEIYSSDIVADDMYNYQRALLEYGMVIINFLDAISEGDGARVIRNWKFLLLYFQHDKESQKYSLEALYLMFQVYALLSPKAAHHIVWNRFAKRKHSLGGNIPLDLALEFLNRIFKDAVKKLGPNANPRSISRICNAMNFTKKLTENFDGSMALYKRSGKHARKSCSADLKKLVNELLLQNALTKTPGRSYSFYSGIKPSLLSDFDLQKFYGWINDHKKYMILHRKAR</sequence>
<evidence type="ECO:0000313" key="2">
    <source>
        <dbReference type="EMBL" id="CAB4005432.1"/>
    </source>
</evidence>
<evidence type="ECO:0000313" key="3">
    <source>
        <dbReference type="Proteomes" id="UP001152795"/>
    </source>
</evidence>
<keyword evidence="2" id="KW-0378">Hydrolase</keyword>
<gene>
    <name evidence="2" type="ORF">PACLA_8A080406</name>
</gene>
<protein>
    <submittedName>
        <fullName evidence="2">ATP-dependent DNA helicase Q-like 4A</fullName>
    </submittedName>
</protein>
<comment type="caution">
    <text evidence="2">The sequence shown here is derived from an EMBL/GenBank/DDBJ whole genome shotgun (WGS) entry which is preliminary data.</text>
</comment>
<dbReference type="Proteomes" id="UP001152795">
    <property type="component" value="Unassembled WGS sequence"/>
</dbReference>
<keyword evidence="3" id="KW-1185">Reference proteome</keyword>
<keyword evidence="2" id="KW-0347">Helicase</keyword>
<evidence type="ECO:0000256" key="1">
    <source>
        <dbReference type="SAM" id="MobiDB-lite"/>
    </source>
</evidence>
<feature type="region of interest" description="Disordered" evidence="1">
    <location>
        <begin position="103"/>
        <end position="142"/>
    </location>
</feature>
<keyword evidence="2" id="KW-0547">Nucleotide-binding</keyword>
<reference evidence="2" key="1">
    <citation type="submission" date="2020-04" db="EMBL/GenBank/DDBJ databases">
        <authorList>
            <person name="Alioto T."/>
            <person name="Alioto T."/>
            <person name="Gomez Garrido J."/>
        </authorList>
    </citation>
    <scope>NUCLEOTIDE SEQUENCE</scope>
    <source>
        <strain evidence="2">A484AB</strain>
    </source>
</reference>
<dbReference type="InterPro" id="IPR046496">
    <property type="entry name" value="DUF6589"/>
</dbReference>
<dbReference type="AlphaFoldDB" id="A0A6S7IHT8"/>
<organism evidence="2 3">
    <name type="scientific">Paramuricea clavata</name>
    <name type="common">Red gorgonian</name>
    <name type="synonym">Violescent sea-whip</name>
    <dbReference type="NCBI Taxonomy" id="317549"/>
    <lineage>
        <taxon>Eukaryota</taxon>
        <taxon>Metazoa</taxon>
        <taxon>Cnidaria</taxon>
        <taxon>Anthozoa</taxon>
        <taxon>Octocorallia</taxon>
        <taxon>Malacalcyonacea</taxon>
        <taxon>Plexauridae</taxon>
        <taxon>Paramuricea</taxon>
    </lineage>
</organism>
<keyword evidence="2" id="KW-0067">ATP-binding</keyword>
<dbReference type="EMBL" id="CACRXK020005202">
    <property type="protein sequence ID" value="CAB4005432.1"/>
    <property type="molecule type" value="Genomic_DNA"/>
</dbReference>
<dbReference type="Pfam" id="PF20231">
    <property type="entry name" value="DUF6589"/>
    <property type="match status" value="1"/>
</dbReference>
<dbReference type="GO" id="GO:0004386">
    <property type="term" value="F:helicase activity"/>
    <property type="evidence" value="ECO:0007669"/>
    <property type="project" value="UniProtKB-KW"/>
</dbReference>
<dbReference type="OrthoDB" id="5986971at2759"/>
<accession>A0A6S7IHT8</accession>
<feature type="compositionally biased region" description="Polar residues" evidence="1">
    <location>
        <begin position="107"/>
        <end position="118"/>
    </location>
</feature>